<dbReference type="GO" id="GO:0031966">
    <property type="term" value="C:mitochondrial membrane"/>
    <property type="evidence" value="ECO:0007669"/>
    <property type="project" value="UniProtKB-SubCell"/>
</dbReference>
<keyword evidence="4 9" id="KW-0812">Transmembrane</keyword>
<organism evidence="11 12">
    <name type="scientific">Dimargaris verticillata</name>
    <dbReference type="NCBI Taxonomy" id="2761393"/>
    <lineage>
        <taxon>Eukaryota</taxon>
        <taxon>Fungi</taxon>
        <taxon>Fungi incertae sedis</taxon>
        <taxon>Zoopagomycota</taxon>
        <taxon>Kickxellomycotina</taxon>
        <taxon>Dimargaritomycetes</taxon>
        <taxon>Dimargaritales</taxon>
        <taxon>Dimargaritaceae</taxon>
        <taxon>Dimargaris</taxon>
    </lineage>
</organism>
<protein>
    <submittedName>
        <fullName evidence="11">Fe(2+) transporter</fullName>
    </submittedName>
</protein>
<feature type="repeat" description="Solcar" evidence="9">
    <location>
        <begin position="205"/>
        <end position="296"/>
    </location>
</feature>
<evidence type="ECO:0000256" key="2">
    <source>
        <dbReference type="ARBA" id="ARBA00006375"/>
    </source>
</evidence>
<dbReference type="FunFam" id="1.50.40.10:FF:000029">
    <property type="entry name" value="Solute carrier family 25 member 28"/>
    <property type="match status" value="1"/>
</dbReference>
<evidence type="ECO:0000256" key="6">
    <source>
        <dbReference type="ARBA" id="ARBA00022989"/>
    </source>
</evidence>
<dbReference type="GO" id="GO:0015093">
    <property type="term" value="F:ferrous iron transmembrane transporter activity"/>
    <property type="evidence" value="ECO:0007669"/>
    <property type="project" value="TreeGrafter"/>
</dbReference>
<keyword evidence="3 10" id="KW-0813">Transport</keyword>
<dbReference type="Gene3D" id="1.50.40.10">
    <property type="entry name" value="Mitochondrial carrier domain"/>
    <property type="match status" value="2"/>
</dbReference>
<dbReference type="AlphaFoldDB" id="A0A9W8EE01"/>
<evidence type="ECO:0000313" key="11">
    <source>
        <dbReference type="EMBL" id="KAJ1980229.1"/>
    </source>
</evidence>
<dbReference type="Proteomes" id="UP001151582">
    <property type="component" value="Unassembled WGS sequence"/>
</dbReference>
<dbReference type="InterPro" id="IPR002067">
    <property type="entry name" value="MCP"/>
</dbReference>
<reference evidence="11" key="1">
    <citation type="submission" date="2022-07" db="EMBL/GenBank/DDBJ databases">
        <title>Phylogenomic reconstructions and comparative analyses of Kickxellomycotina fungi.</title>
        <authorList>
            <person name="Reynolds N.K."/>
            <person name="Stajich J.E."/>
            <person name="Barry K."/>
            <person name="Grigoriev I.V."/>
            <person name="Crous P."/>
            <person name="Smith M.E."/>
        </authorList>
    </citation>
    <scope>NUCLEOTIDE SEQUENCE</scope>
    <source>
        <strain evidence="11">RSA 567</strain>
    </source>
</reference>
<dbReference type="GO" id="GO:0048250">
    <property type="term" value="P:iron import into the mitochondrion"/>
    <property type="evidence" value="ECO:0007669"/>
    <property type="project" value="TreeGrafter"/>
</dbReference>
<evidence type="ECO:0000256" key="8">
    <source>
        <dbReference type="ARBA" id="ARBA00023136"/>
    </source>
</evidence>
<keyword evidence="6" id="KW-1133">Transmembrane helix</keyword>
<comment type="similarity">
    <text evidence="2 10">Belongs to the mitochondrial carrier (TC 2.A.29) family.</text>
</comment>
<evidence type="ECO:0000313" key="12">
    <source>
        <dbReference type="Proteomes" id="UP001151582"/>
    </source>
</evidence>
<keyword evidence="12" id="KW-1185">Reference proteome</keyword>
<feature type="repeat" description="Solcar" evidence="9">
    <location>
        <begin position="114"/>
        <end position="198"/>
    </location>
</feature>
<dbReference type="PANTHER" id="PTHR45758">
    <property type="entry name" value="MITOFERRIN-1-RELATED"/>
    <property type="match status" value="1"/>
</dbReference>
<evidence type="ECO:0000256" key="4">
    <source>
        <dbReference type="ARBA" id="ARBA00022692"/>
    </source>
</evidence>
<dbReference type="Pfam" id="PF00153">
    <property type="entry name" value="Mito_carr"/>
    <property type="match status" value="3"/>
</dbReference>
<dbReference type="SUPFAM" id="SSF103506">
    <property type="entry name" value="Mitochondrial carrier"/>
    <property type="match status" value="1"/>
</dbReference>
<evidence type="ECO:0000256" key="3">
    <source>
        <dbReference type="ARBA" id="ARBA00022448"/>
    </source>
</evidence>
<accession>A0A9W8EE01</accession>
<dbReference type="PROSITE" id="PS50920">
    <property type="entry name" value="SOLCAR"/>
    <property type="match status" value="3"/>
</dbReference>
<feature type="repeat" description="Solcar" evidence="9">
    <location>
        <begin position="17"/>
        <end position="105"/>
    </location>
</feature>
<dbReference type="PANTHER" id="PTHR45758:SF4">
    <property type="entry name" value="MITOFERRIN-1"/>
    <property type="match status" value="1"/>
</dbReference>
<gene>
    <name evidence="11" type="primary">MRS4</name>
    <name evidence="11" type="ORF">H4R34_002527</name>
</gene>
<dbReference type="InterPro" id="IPR018108">
    <property type="entry name" value="MCP_transmembrane"/>
</dbReference>
<sequence>MSDHGYEYDYEALPENSPMFIHLAAGALAGIAEHTVMYPFDSIKTRMQVIHPSPQAMYTGVIQAMSHINSTEGLRTLWRGVNSVVLGAGPSHALYFATFEYTKDLFGGNVDNKSHPLASGLGGACATVLADAIMNPFDVIKQRMQVHGSTYKNIVECALSVFRREGMQAFYVSYPTTLMMTIPFQSIQFATYESCRKHFNPQGLYDPKTHITAGALAGAVAAAATTPLDVVRTALQTRGDSTDPRLRNARGMRDAIRLIYERKGLAGFWKGIKPRIISHVPSTALSWVTYEYFKWYISARNTDCSSTPL</sequence>
<dbReference type="InterPro" id="IPR023395">
    <property type="entry name" value="MCP_dom_sf"/>
</dbReference>
<proteinExistence type="inferred from homology"/>
<comment type="caution">
    <text evidence="11">The sequence shown here is derived from an EMBL/GenBank/DDBJ whole genome shotgun (WGS) entry which is preliminary data.</text>
</comment>
<evidence type="ECO:0000256" key="1">
    <source>
        <dbReference type="ARBA" id="ARBA00004225"/>
    </source>
</evidence>
<dbReference type="EMBL" id="JANBQB010000178">
    <property type="protein sequence ID" value="KAJ1980229.1"/>
    <property type="molecule type" value="Genomic_DNA"/>
</dbReference>
<dbReference type="OrthoDB" id="43906at2759"/>
<keyword evidence="8 9" id="KW-0472">Membrane</keyword>
<evidence type="ECO:0000256" key="5">
    <source>
        <dbReference type="ARBA" id="ARBA00022737"/>
    </source>
</evidence>
<evidence type="ECO:0000256" key="7">
    <source>
        <dbReference type="ARBA" id="ARBA00023128"/>
    </source>
</evidence>
<dbReference type="PRINTS" id="PR00926">
    <property type="entry name" value="MITOCARRIER"/>
</dbReference>
<keyword evidence="5" id="KW-0677">Repeat</keyword>
<keyword evidence="7" id="KW-0496">Mitochondrion</keyword>
<evidence type="ECO:0000256" key="9">
    <source>
        <dbReference type="PROSITE-ProRule" id="PRU00282"/>
    </source>
</evidence>
<comment type="subcellular location">
    <subcellularLocation>
        <location evidence="1">Mitochondrion membrane</location>
        <topology evidence="1">Multi-pass membrane protein</topology>
    </subcellularLocation>
</comment>
<name>A0A9W8EE01_9FUNG</name>
<evidence type="ECO:0000256" key="10">
    <source>
        <dbReference type="RuleBase" id="RU000488"/>
    </source>
</evidence>